<proteinExistence type="predicted"/>
<accession>A0A7S8C8K8</accession>
<dbReference type="GO" id="GO:0016020">
    <property type="term" value="C:membrane"/>
    <property type="evidence" value="ECO:0007669"/>
    <property type="project" value="InterPro"/>
</dbReference>
<dbReference type="AlphaFoldDB" id="A0A7S8C8K8"/>
<dbReference type="EMBL" id="CP058214">
    <property type="protein sequence ID" value="QPC45311.1"/>
    <property type="molecule type" value="Genomic_DNA"/>
</dbReference>
<reference evidence="3 4" key="1">
    <citation type="submission" date="2020-06" db="EMBL/GenBank/DDBJ databases">
        <title>Genome sequence of 2 isolates from Red Sea Mangroves.</title>
        <authorList>
            <person name="Sefrji F."/>
            <person name="Michoud G."/>
            <person name="Merlino G."/>
            <person name="Daffonchio D."/>
        </authorList>
    </citation>
    <scope>NUCLEOTIDE SEQUENCE [LARGE SCALE GENOMIC DNA]</scope>
    <source>
        <strain evidence="3 4">R1DC25</strain>
    </source>
</reference>
<feature type="compositionally biased region" description="Gly residues" evidence="1">
    <location>
        <begin position="129"/>
        <end position="142"/>
    </location>
</feature>
<dbReference type="Proteomes" id="UP000593594">
    <property type="component" value="Chromosome"/>
</dbReference>
<feature type="transmembrane region" description="Helical" evidence="2">
    <location>
        <begin position="24"/>
        <end position="44"/>
    </location>
</feature>
<evidence type="ECO:0000256" key="2">
    <source>
        <dbReference type="SAM" id="Phobius"/>
    </source>
</evidence>
<feature type="transmembrane region" description="Helical" evidence="2">
    <location>
        <begin position="91"/>
        <end position="110"/>
    </location>
</feature>
<keyword evidence="4" id="KW-1185">Reference proteome</keyword>
<dbReference type="NCBIfam" id="NF008528">
    <property type="entry name" value="PRK11463.1-2"/>
    <property type="match status" value="1"/>
</dbReference>
<evidence type="ECO:0000256" key="1">
    <source>
        <dbReference type="SAM" id="MobiDB-lite"/>
    </source>
</evidence>
<name>A0A7S8C8K8_9HYPH</name>
<dbReference type="Pfam" id="PF04186">
    <property type="entry name" value="FxsA"/>
    <property type="match status" value="1"/>
</dbReference>
<evidence type="ECO:0000313" key="4">
    <source>
        <dbReference type="Proteomes" id="UP000593594"/>
    </source>
</evidence>
<dbReference type="KEGG" id="kmn:HW532_12055"/>
<gene>
    <name evidence="3" type="ORF">HW532_12055</name>
</gene>
<evidence type="ECO:0000313" key="3">
    <source>
        <dbReference type="EMBL" id="QPC45311.1"/>
    </source>
</evidence>
<keyword evidence="2" id="KW-0472">Membrane</keyword>
<feature type="transmembrane region" description="Helical" evidence="2">
    <location>
        <begin position="64"/>
        <end position="85"/>
    </location>
</feature>
<keyword evidence="2" id="KW-1133">Transmembrane helix</keyword>
<dbReference type="PANTHER" id="PTHR35335:SF1">
    <property type="entry name" value="UPF0716 PROTEIN FXSA"/>
    <property type="match status" value="1"/>
</dbReference>
<dbReference type="InterPro" id="IPR007313">
    <property type="entry name" value="FxsA"/>
</dbReference>
<sequence>MALILFIAVPIIEIAIFIQVGDLIGLWPTLGCIVLTAVIGAALIRIQGFAALNQAQKATARDELPVEPVIHGVFLLIAGALLLTPGFFTDTIGFLLLVPALRLSFARWIWSRIMASDRVNIHMSTSGPRPGGARRGGPGGPIIEGEIVEEDEDDRPRGGSGTGTPAPRGNSPWHR</sequence>
<feature type="region of interest" description="Disordered" evidence="1">
    <location>
        <begin position="124"/>
        <end position="175"/>
    </location>
</feature>
<protein>
    <submittedName>
        <fullName evidence="3">FxsA family protein</fullName>
    </submittedName>
</protein>
<dbReference type="PANTHER" id="PTHR35335">
    <property type="entry name" value="UPF0716 PROTEIN FXSA"/>
    <property type="match status" value="1"/>
</dbReference>
<keyword evidence="2" id="KW-0812">Transmembrane</keyword>
<organism evidence="3 4">
    <name type="scientific">Kaustia mangrovi</name>
    <dbReference type="NCBI Taxonomy" id="2593653"/>
    <lineage>
        <taxon>Bacteria</taxon>
        <taxon>Pseudomonadati</taxon>
        <taxon>Pseudomonadota</taxon>
        <taxon>Alphaproteobacteria</taxon>
        <taxon>Hyphomicrobiales</taxon>
        <taxon>Parvibaculaceae</taxon>
        <taxon>Kaustia</taxon>
    </lineage>
</organism>